<name>A0A0P0RH61_9BURK</name>
<organism evidence="1 2">
    <name type="scientific">Paraburkholderia caribensis MBA4</name>
    <dbReference type="NCBI Taxonomy" id="1323664"/>
    <lineage>
        <taxon>Bacteria</taxon>
        <taxon>Pseudomonadati</taxon>
        <taxon>Pseudomonadota</taxon>
        <taxon>Betaproteobacteria</taxon>
        <taxon>Burkholderiales</taxon>
        <taxon>Burkholderiaceae</taxon>
        <taxon>Paraburkholderia</taxon>
    </lineage>
</organism>
<proteinExistence type="predicted"/>
<gene>
    <name evidence="1" type="ORF">K788_0001013</name>
</gene>
<dbReference type="KEGG" id="bcai:K788_0001013"/>
<dbReference type="Proteomes" id="UP000019146">
    <property type="component" value="Chromosome 2"/>
</dbReference>
<protein>
    <submittedName>
        <fullName evidence="1">Uncharacterized protein</fullName>
    </submittedName>
</protein>
<evidence type="ECO:0000313" key="2">
    <source>
        <dbReference type="Proteomes" id="UP000019146"/>
    </source>
</evidence>
<dbReference type="AlphaFoldDB" id="A0A0P0RH61"/>
<accession>A0A0P0RH61</accession>
<evidence type="ECO:0000313" key="1">
    <source>
        <dbReference type="EMBL" id="ALL67871.1"/>
    </source>
</evidence>
<sequence length="74" mass="8425">MHRALIGLVVHLRSPRLMQRHYHGTHCFSMCPRPRIAGLGVAAHAGRPFLQLAREARKIRLSPVVHARGQQWIC</sequence>
<reference evidence="1 2" key="1">
    <citation type="journal article" date="2014" name="Genome Announc.">
        <title>Draft Genome Sequence of the Haloacid-Degrading Burkholderia caribensis Strain MBA4.</title>
        <authorList>
            <person name="Pan Y."/>
            <person name="Kong K.F."/>
            <person name="Tsang J.S."/>
        </authorList>
    </citation>
    <scope>NUCLEOTIDE SEQUENCE [LARGE SCALE GENOMIC DNA]</scope>
    <source>
        <strain evidence="1 2">MBA4</strain>
    </source>
</reference>
<dbReference type="EMBL" id="CP012747">
    <property type="protein sequence ID" value="ALL67871.1"/>
    <property type="molecule type" value="Genomic_DNA"/>
</dbReference>